<dbReference type="SUPFAM" id="SSF55804">
    <property type="entry name" value="Phoshotransferase/anion transport protein"/>
    <property type="match status" value="1"/>
</dbReference>
<keyword evidence="3" id="KW-1185">Reference proteome</keyword>
<sequence length="139" mass="15986">MKANSKEGLFVEIANDLYEKGYVNKGYLDALTEREENFPTGLETKFLSIALPHADPEFIEKPFVYIVKNNKKLDFLQMGDNKDLSVDSFLFLGINEPDKQVGLLAKLMELFMDEYFVSEFNSISSSNNMYSLLKDKFEN</sequence>
<dbReference type="Proteomes" id="UP000235701">
    <property type="component" value="Unassembled WGS sequence"/>
</dbReference>
<dbReference type="PANTHER" id="PTHR47738">
    <property type="entry name" value="PTS SYSTEM FRUCTOSE-LIKE EIIA COMPONENT-RELATED"/>
    <property type="match status" value="1"/>
</dbReference>
<reference evidence="2 3" key="1">
    <citation type="submission" date="2017-09" db="EMBL/GenBank/DDBJ databases">
        <title>Bacterial strain isolated from the female urinary microbiota.</title>
        <authorList>
            <person name="Thomas-White K."/>
            <person name="Kumar N."/>
            <person name="Forster S."/>
            <person name="Putonti C."/>
            <person name="Lawley T."/>
            <person name="Wolfe A.J."/>
        </authorList>
    </citation>
    <scope>NUCLEOTIDE SEQUENCE [LARGE SCALE GENOMIC DNA]</scope>
    <source>
        <strain evidence="2 3">UMB0240</strain>
    </source>
</reference>
<gene>
    <name evidence="2" type="ORF">CJ191_08065</name>
</gene>
<organism evidence="2 3">
    <name type="scientific">Aerococcus viridans</name>
    <dbReference type="NCBI Taxonomy" id="1377"/>
    <lineage>
        <taxon>Bacteria</taxon>
        <taxon>Bacillati</taxon>
        <taxon>Bacillota</taxon>
        <taxon>Bacilli</taxon>
        <taxon>Lactobacillales</taxon>
        <taxon>Aerococcaceae</taxon>
        <taxon>Aerococcus</taxon>
    </lineage>
</organism>
<name>A0A2N6UCC1_9LACT</name>
<protein>
    <recommendedName>
        <fullName evidence="1">PTS EIIA type-2 domain-containing protein</fullName>
    </recommendedName>
</protein>
<dbReference type="PROSITE" id="PS51094">
    <property type="entry name" value="PTS_EIIA_TYPE_2"/>
    <property type="match status" value="1"/>
</dbReference>
<dbReference type="Gene3D" id="3.40.930.10">
    <property type="entry name" value="Mannitol-specific EII, Chain A"/>
    <property type="match status" value="1"/>
</dbReference>
<dbReference type="CDD" id="cd00211">
    <property type="entry name" value="PTS_IIA_fru"/>
    <property type="match status" value="1"/>
</dbReference>
<feature type="domain" description="PTS EIIA type-2" evidence="1">
    <location>
        <begin position="1"/>
        <end position="136"/>
    </location>
</feature>
<dbReference type="OrthoDB" id="370976at2"/>
<dbReference type="AlphaFoldDB" id="A0A2N6UCC1"/>
<dbReference type="PANTHER" id="PTHR47738:SF3">
    <property type="entry name" value="PHOSPHOTRANSFERASE SYSTEM MANNITOL_FRUCTOSE-SPECIFIC IIA DOMAIN CONTAINING PROTEIN"/>
    <property type="match status" value="1"/>
</dbReference>
<dbReference type="Pfam" id="PF00359">
    <property type="entry name" value="PTS_EIIA_2"/>
    <property type="match status" value="1"/>
</dbReference>
<dbReference type="EMBL" id="PNHQ01000023">
    <property type="protein sequence ID" value="PMC79213.1"/>
    <property type="molecule type" value="Genomic_DNA"/>
</dbReference>
<dbReference type="InterPro" id="IPR051541">
    <property type="entry name" value="PTS_SugarTrans_NitroReg"/>
</dbReference>
<dbReference type="InterPro" id="IPR016152">
    <property type="entry name" value="PTrfase/Anion_transptr"/>
</dbReference>
<comment type="caution">
    <text evidence="2">The sequence shown here is derived from an EMBL/GenBank/DDBJ whole genome shotgun (WGS) entry which is preliminary data.</text>
</comment>
<evidence type="ECO:0000313" key="2">
    <source>
        <dbReference type="EMBL" id="PMC79213.1"/>
    </source>
</evidence>
<proteinExistence type="predicted"/>
<evidence type="ECO:0000259" key="1">
    <source>
        <dbReference type="PROSITE" id="PS51094"/>
    </source>
</evidence>
<dbReference type="InterPro" id="IPR002178">
    <property type="entry name" value="PTS_EIIA_type-2_dom"/>
</dbReference>
<evidence type="ECO:0000313" key="3">
    <source>
        <dbReference type="Proteomes" id="UP000235701"/>
    </source>
</evidence>
<accession>A0A2N6UCC1</accession>